<dbReference type="GO" id="GO:0005886">
    <property type="term" value="C:plasma membrane"/>
    <property type="evidence" value="ECO:0007669"/>
    <property type="project" value="UniProtKB-SubCell"/>
</dbReference>
<comment type="catalytic activity">
    <reaction evidence="1 18">
        <text>a 1,2-diacyl-sn-glycero-3-phosphate + CTP + H(+) = a CDP-1,2-diacyl-sn-glycerol + diphosphate</text>
        <dbReference type="Rhea" id="RHEA:16229"/>
        <dbReference type="ChEBI" id="CHEBI:15378"/>
        <dbReference type="ChEBI" id="CHEBI:33019"/>
        <dbReference type="ChEBI" id="CHEBI:37563"/>
        <dbReference type="ChEBI" id="CHEBI:58332"/>
        <dbReference type="ChEBI" id="CHEBI:58608"/>
        <dbReference type="EC" id="2.7.7.41"/>
    </reaction>
</comment>
<gene>
    <name evidence="20" type="ORF">SAMN04487993_101385</name>
</gene>
<evidence type="ECO:0000256" key="8">
    <source>
        <dbReference type="ARBA" id="ARBA00022475"/>
    </source>
</evidence>
<keyword evidence="10 18" id="KW-0808">Transferase</keyword>
<dbReference type="UniPathway" id="UPA00557">
    <property type="reaction ID" value="UER00614"/>
</dbReference>
<evidence type="ECO:0000256" key="10">
    <source>
        <dbReference type="ARBA" id="ARBA00022679"/>
    </source>
</evidence>
<keyword evidence="11 18" id="KW-0812">Transmembrane</keyword>
<evidence type="ECO:0000256" key="9">
    <source>
        <dbReference type="ARBA" id="ARBA00022516"/>
    </source>
</evidence>
<dbReference type="GO" id="GO:0004605">
    <property type="term" value="F:phosphatidate cytidylyltransferase activity"/>
    <property type="evidence" value="ECO:0007669"/>
    <property type="project" value="UniProtKB-EC"/>
</dbReference>
<dbReference type="GO" id="GO:0016024">
    <property type="term" value="P:CDP-diacylglycerol biosynthetic process"/>
    <property type="evidence" value="ECO:0007669"/>
    <property type="project" value="UniProtKB-UniPathway"/>
</dbReference>
<keyword evidence="21" id="KW-1185">Reference proteome</keyword>
<evidence type="ECO:0000256" key="19">
    <source>
        <dbReference type="SAM" id="Phobius"/>
    </source>
</evidence>
<evidence type="ECO:0000256" key="2">
    <source>
        <dbReference type="ARBA" id="ARBA00004651"/>
    </source>
</evidence>
<evidence type="ECO:0000256" key="6">
    <source>
        <dbReference type="ARBA" id="ARBA00012487"/>
    </source>
</evidence>
<organism evidence="20 21">
    <name type="scientific">Salipiger marinus</name>
    <dbReference type="NCBI Taxonomy" id="555512"/>
    <lineage>
        <taxon>Bacteria</taxon>
        <taxon>Pseudomonadati</taxon>
        <taxon>Pseudomonadota</taxon>
        <taxon>Alphaproteobacteria</taxon>
        <taxon>Rhodobacterales</taxon>
        <taxon>Roseobacteraceae</taxon>
        <taxon>Salipiger</taxon>
    </lineage>
</organism>
<keyword evidence="13 19" id="KW-1133">Transmembrane helix</keyword>
<accession>A0A1G8PS79</accession>
<feature type="transmembrane region" description="Helical" evidence="19">
    <location>
        <begin position="60"/>
        <end position="78"/>
    </location>
</feature>
<evidence type="ECO:0000256" key="4">
    <source>
        <dbReference type="ARBA" id="ARBA00005189"/>
    </source>
</evidence>
<keyword evidence="16" id="KW-0594">Phospholipid biosynthesis</keyword>
<comment type="pathway">
    <text evidence="3 18">Phospholipid metabolism; CDP-diacylglycerol biosynthesis; CDP-diacylglycerol from sn-glycerol 3-phosphate: step 3/3.</text>
</comment>
<dbReference type="PROSITE" id="PS01315">
    <property type="entry name" value="CDS"/>
    <property type="match status" value="1"/>
</dbReference>
<keyword evidence="14" id="KW-0443">Lipid metabolism</keyword>
<evidence type="ECO:0000256" key="12">
    <source>
        <dbReference type="ARBA" id="ARBA00022695"/>
    </source>
</evidence>
<dbReference type="Pfam" id="PF01148">
    <property type="entry name" value="CTP_transf_1"/>
    <property type="match status" value="1"/>
</dbReference>
<dbReference type="Proteomes" id="UP000199093">
    <property type="component" value="Unassembled WGS sequence"/>
</dbReference>
<dbReference type="EMBL" id="FNEJ01000013">
    <property type="protein sequence ID" value="SDI95331.1"/>
    <property type="molecule type" value="Genomic_DNA"/>
</dbReference>
<evidence type="ECO:0000256" key="15">
    <source>
        <dbReference type="ARBA" id="ARBA00023136"/>
    </source>
</evidence>
<comment type="similarity">
    <text evidence="5 18">Belongs to the CDS family.</text>
</comment>
<evidence type="ECO:0000313" key="20">
    <source>
        <dbReference type="EMBL" id="SDI95331.1"/>
    </source>
</evidence>
<name>A0A1G8PS79_9RHOB</name>
<comment type="subcellular location">
    <subcellularLocation>
        <location evidence="2">Cell membrane</location>
        <topology evidence="2">Multi-pass membrane protein</topology>
    </subcellularLocation>
</comment>
<evidence type="ECO:0000256" key="16">
    <source>
        <dbReference type="ARBA" id="ARBA00023209"/>
    </source>
</evidence>
<evidence type="ECO:0000256" key="7">
    <source>
        <dbReference type="ARBA" id="ARBA00019373"/>
    </source>
</evidence>
<reference evidence="20 21" key="1">
    <citation type="submission" date="2016-10" db="EMBL/GenBank/DDBJ databases">
        <authorList>
            <person name="de Groot N.N."/>
        </authorList>
    </citation>
    <scope>NUCLEOTIDE SEQUENCE [LARGE SCALE GENOMIC DNA]</scope>
    <source>
        <strain evidence="20 21">DSM 26424</strain>
    </source>
</reference>
<evidence type="ECO:0000256" key="11">
    <source>
        <dbReference type="ARBA" id="ARBA00022692"/>
    </source>
</evidence>
<keyword evidence="12 18" id="KW-0548">Nucleotidyltransferase</keyword>
<evidence type="ECO:0000256" key="1">
    <source>
        <dbReference type="ARBA" id="ARBA00001698"/>
    </source>
</evidence>
<keyword evidence="17" id="KW-1208">Phospholipid metabolism</keyword>
<keyword evidence="8" id="KW-1003">Cell membrane</keyword>
<dbReference type="PANTHER" id="PTHR46382:SF1">
    <property type="entry name" value="PHOSPHATIDATE CYTIDYLYLTRANSFERASE"/>
    <property type="match status" value="1"/>
</dbReference>
<dbReference type="OrthoDB" id="9799199at2"/>
<dbReference type="RefSeq" id="WP_089848690.1">
    <property type="nucleotide sequence ID" value="NZ_FNEJ01000013.1"/>
</dbReference>
<keyword evidence="9" id="KW-0444">Lipid biosynthesis</keyword>
<protein>
    <recommendedName>
        <fullName evidence="7 18">Phosphatidate cytidylyltransferase</fullName>
        <ecNumber evidence="6 18">2.7.7.41</ecNumber>
    </recommendedName>
</protein>
<dbReference type="STRING" id="555512.SAMN04487993_101385"/>
<evidence type="ECO:0000256" key="17">
    <source>
        <dbReference type="ARBA" id="ARBA00023264"/>
    </source>
</evidence>
<evidence type="ECO:0000256" key="3">
    <source>
        <dbReference type="ARBA" id="ARBA00005119"/>
    </source>
</evidence>
<sequence>MSTQRWTDLGPRMLSASVLIVISLIAVWLGGIWWRGLISLFCGVMVWELVNMVDTNRRRSARILALVAGGCALASIQLPAPLELFALPLLLLPSMAGFGQMERGGVTYAVFTAMILLAGYGIMALRAEFGLVWMLWLTSVVVITDVAGYFIGRAIGGPKLWPRVSPKKTWSGAVAGWVGAALVGIAFMNVSQVGIGLVGVSIAISMASQIGDMAESTVKRRAGVKDSSNLLPGHGGLLDRFDGMLGAALFLLIAGQIVDFPPGLQ</sequence>
<dbReference type="EC" id="2.7.7.41" evidence="6 18"/>
<evidence type="ECO:0000256" key="13">
    <source>
        <dbReference type="ARBA" id="ARBA00022989"/>
    </source>
</evidence>
<keyword evidence="15 19" id="KW-0472">Membrane</keyword>
<feature type="transmembrane region" description="Helical" evidence="19">
    <location>
        <begin position="106"/>
        <end position="125"/>
    </location>
</feature>
<evidence type="ECO:0000256" key="14">
    <source>
        <dbReference type="ARBA" id="ARBA00023098"/>
    </source>
</evidence>
<evidence type="ECO:0000256" key="18">
    <source>
        <dbReference type="RuleBase" id="RU003938"/>
    </source>
</evidence>
<comment type="pathway">
    <text evidence="4">Lipid metabolism.</text>
</comment>
<evidence type="ECO:0000313" key="21">
    <source>
        <dbReference type="Proteomes" id="UP000199093"/>
    </source>
</evidence>
<dbReference type="InterPro" id="IPR000374">
    <property type="entry name" value="PC_trans"/>
</dbReference>
<evidence type="ECO:0000256" key="5">
    <source>
        <dbReference type="ARBA" id="ARBA00010185"/>
    </source>
</evidence>
<feature type="transmembrane region" description="Helical" evidence="19">
    <location>
        <begin position="131"/>
        <end position="150"/>
    </location>
</feature>
<dbReference type="PANTHER" id="PTHR46382">
    <property type="entry name" value="PHOSPHATIDATE CYTIDYLYLTRANSFERASE"/>
    <property type="match status" value="1"/>
</dbReference>
<dbReference type="AlphaFoldDB" id="A0A1G8PS79"/>
<proteinExistence type="inferred from homology"/>
<feature type="transmembrane region" description="Helical" evidence="19">
    <location>
        <begin position="12"/>
        <end position="30"/>
    </location>
</feature>